<feature type="compositionally biased region" description="Polar residues" evidence="1">
    <location>
        <begin position="1522"/>
        <end position="1535"/>
    </location>
</feature>
<feature type="domain" description="DUF11" evidence="3">
    <location>
        <begin position="579"/>
        <end position="690"/>
    </location>
</feature>
<keyword evidence="2" id="KW-0472">Membrane</keyword>
<feature type="compositionally biased region" description="Polar residues" evidence="1">
    <location>
        <begin position="1882"/>
        <end position="1895"/>
    </location>
</feature>
<feature type="region of interest" description="Disordered" evidence="1">
    <location>
        <begin position="1394"/>
        <end position="1414"/>
    </location>
</feature>
<dbReference type="Pfam" id="PF13585">
    <property type="entry name" value="CHU_C"/>
    <property type="match status" value="1"/>
</dbReference>
<feature type="domain" description="DUF11" evidence="3">
    <location>
        <begin position="699"/>
        <end position="810"/>
    </location>
</feature>
<feature type="compositionally biased region" description="Polar residues" evidence="1">
    <location>
        <begin position="2602"/>
        <end position="2615"/>
    </location>
</feature>
<evidence type="ECO:0000313" key="6">
    <source>
        <dbReference type="Proteomes" id="UP001152749"/>
    </source>
</evidence>
<dbReference type="PANTHER" id="PTHR34819:SF3">
    <property type="entry name" value="CELL SURFACE PROTEIN"/>
    <property type="match status" value="1"/>
</dbReference>
<feature type="region of interest" description="Disordered" evidence="1">
    <location>
        <begin position="2114"/>
        <end position="2134"/>
    </location>
</feature>
<feature type="region of interest" description="Disordered" evidence="1">
    <location>
        <begin position="1274"/>
        <end position="1295"/>
    </location>
</feature>
<feature type="compositionally biased region" description="Polar residues" evidence="1">
    <location>
        <begin position="2362"/>
        <end position="2375"/>
    </location>
</feature>
<name>A0A9W4TI66_9FLAO</name>
<dbReference type="PANTHER" id="PTHR34819">
    <property type="entry name" value="LARGE CYSTEINE-RICH PERIPLASMIC PROTEIN OMCB"/>
    <property type="match status" value="1"/>
</dbReference>
<evidence type="ECO:0000256" key="1">
    <source>
        <dbReference type="SAM" id="MobiDB-lite"/>
    </source>
</evidence>
<dbReference type="Pfam" id="PF24346">
    <property type="entry name" value="DUF7507"/>
    <property type="match status" value="1"/>
</dbReference>
<feature type="domain" description="DUF11" evidence="3">
    <location>
        <begin position="1659"/>
        <end position="1770"/>
    </location>
</feature>
<dbReference type="Gene3D" id="2.60.40.10">
    <property type="entry name" value="Immunoglobulins"/>
    <property type="match status" value="1"/>
</dbReference>
<feature type="region of interest" description="Disordered" evidence="1">
    <location>
        <begin position="2714"/>
        <end position="2735"/>
    </location>
</feature>
<feature type="compositionally biased region" description="Polar residues" evidence="1">
    <location>
        <begin position="922"/>
        <end position="935"/>
    </location>
</feature>
<dbReference type="InterPro" id="IPR013783">
    <property type="entry name" value="Ig-like_fold"/>
</dbReference>
<feature type="domain" description="DUF11" evidence="3">
    <location>
        <begin position="2739"/>
        <end position="2850"/>
    </location>
</feature>
<feature type="region of interest" description="Disordered" evidence="1">
    <location>
        <begin position="554"/>
        <end position="574"/>
    </location>
</feature>
<feature type="region of interest" description="Disordered" evidence="1">
    <location>
        <begin position="1514"/>
        <end position="1535"/>
    </location>
</feature>
<feature type="compositionally biased region" description="Polar residues" evidence="1">
    <location>
        <begin position="1402"/>
        <end position="1414"/>
    </location>
</feature>
<feature type="domain" description="DUF11" evidence="3">
    <location>
        <begin position="337"/>
        <end position="450"/>
    </location>
</feature>
<feature type="transmembrane region" description="Helical" evidence="2">
    <location>
        <begin position="6"/>
        <end position="25"/>
    </location>
</feature>
<feature type="domain" description="DUF11" evidence="3">
    <location>
        <begin position="1059"/>
        <end position="1170"/>
    </location>
</feature>
<feature type="region of interest" description="Disordered" evidence="1">
    <location>
        <begin position="1034"/>
        <end position="1054"/>
    </location>
</feature>
<feature type="compositionally biased region" description="Polar residues" evidence="1">
    <location>
        <begin position="2242"/>
        <end position="2255"/>
    </location>
</feature>
<feature type="compositionally biased region" description="Polar residues" evidence="1">
    <location>
        <begin position="682"/>
        <end position="694"/>
    </location>
</feature>
<keyword evidence="2" id="KW-1133">Transmembrane helix</keyword>
<proteinExistence type="predicted"/>
<feature type="domain" description="DUF11" evidence="3">
    <location>
        <begin position="2139"/>
        <end position="2250"/>
    </location>
</feature>
<feature type="domain" description="DUF7507" evidence="4">
    <location>
        <begin position="3154"/>
        <end position="3258"/>
    </location>
</feature>
<feature type="compositionally biased region" description="Polar residues" evidence="1">
    <location>
        <begin position="562"/>
        <end position="574"/>
    </location>
</feature>
<feature type="compositionally biased region" description="Polar residues" evidence="1">
    <location>
        <begin position="1762"/>
        <end position="1775"/>
    </location>
</feature>
<protein>
    <recommendedName>
        <fullName evidence="7">DUF11 domain-containing protein</fullName>
    </recommendedName>
</protein>
<feature type="domain" description="DUF11" evidence="3">
    <location>
        <begin position="819"/>
        <end position="930"/>
    </location>
</feature>
<feature type="domain" description="DUF11" evidence="3">
    <location>
        <begin position="2259"/>
        <end position="2370"/>
    </location>
</feature>
<feature type="region of interest" description="Disordered" evidence="1">
    <location>
        <begin position="914"/>
        <end position="935"/>
    </location>
</feature>
<feature type="region of interest" description="Disordered" evidence="1">
    <location>
        <begin position="1994"/>
        <end position="2015"/>
    </location>
</feature>
<dbReference type="Gene3D" id="2.60.40.1170">
    <property type="entry name" value="Mu homology domain, subdomain B"/>
    <property type="match status" value="21"/>
</dbReference>
<feature type="transmembrane region" description="Helical" evidence="2">
    <location>
        <begin position="37"/>
        <end position="56"/>
    </location>
</feature>
<feature type="region of interest" description="Disordered" evidence="1">
    <location>
        <begin position="794"/>
        <end position="815"/>
    </location>
</feature>
<feature type="compositionally biased region" description="Polar residues" evidence="1">
    <location>
        <begin position="1042"/>
        <end position="1054"/>
    </location>
</feature>
<dbReference type="NCBIfam" id="NF038133">
    <property type="entry name" value="choice_anch_L"/>
    <property type="match status" value="1"/>
</dbReference>
<dbReference type="Proteomes" id="UP001152749">
    <property type="component" value="Chromosome"/>
</dbReference>
<feature type="domain" description="DUF11" evidence="3">
    <location>
        <begin position="1299"/>
        <end position="1410"/>
    </location>
</feature>
<dbReference type="NCBIfam" id="TIGR01451">
    <property type="entry name" value="B_ant_repeat"/>
    <property type="match status" value="22"/>
</dbReference>
<feature type="compositionally biased region" description="Polar residues" evidence="1">
    <location>
        <begin position="2122"/>
        <end position="2134"/>
    </location>
</feature>
<gene>
    <name evidence="5" type="ORF">TRV642_3990</name>
</gene>
<evidence type="ECO:0000256" key="2">
    <source>
        <dbReference type="SAM" id="Phobius"/>
    </source>
</evidence>
<dbReference type="InterPro" id="IPR051172">
    <property type="entry name" value="Chlamydia_OmcB"/>
</dbReference>
<feature type="compositionally biased region" description="Polar residues" evidence="1">
    <location>
        <begin position="2002"/>
        <end position="2015"/>
    </location>
</feature>
<reference evidence="5" key="1">
    <citation type="submission" date="2022-09" db="EMBL/GenBank/DDBJ databases">
        <authorList>
            <person name="Duchaud E."/>
        </authorList>
    </citation>
    <scope>NUCLEOTIDE SEQUENCE</scope>
    <source>
        <strain evidence="5">TRV642</strain>
    </source>
</reference>
<feature type="region of interest" description="Disordered" evidence="1">
    <location>
        <begin position="2594"/>
        <end position="2615"/>
    </location>
</feature>
<feature type="domain" description="DUF11" evidence="3">
    <location>
        <begin position="459"/>
        <end position="570"/>
    </location>
</feature>
<organism evidence="5 6">
    <name type="scientific">Flavobacterium collinsii</name>
    <dbReference type="NCBI Taxonomy" id="1114861"/>
    <lineage>
        <taxon>Bacteria</taxon>
        <taxon>Pseudomonadati</taxon>
        <taxon>Bacteroidota</taxon>
        <taxon>Flavobacteriia</taxon>
        <taxon>Flavobacteriales</taxon>
        <taxon>Flavobacteriaceae</taxon>
        <taxon>Flavobacterium</taxon>
    </lineage>
</organism>
<feature type="domain" description="DUF11" evidence="3">
    <location>
        <begin position="1899"/>
        <end position="2010"/>
    </location>
</feature>
<dbReference type="EMBL" id="OX336425">
    <property type="protein sequence ID" value="CAI2768709.1"/>
    <property type="molecule type" value="Genomic_DNA"/>
</dbReference>
<evidence type="ECO:0000259" key="3">
    <source>
        <dbReference type="Pfam" id="PF01345"/>
    </source>
</evidence>
<feature type="domain" description="DUF11" evidence="3">
    <location>
        <begin position="1419"/>
        <end position="1530"/>
    </location>
</feature>
<feature type="region of interest" description="Disordered" evidence="1">
    <location>
        <begin position="2234"/>
        <end position="2255"/>
    </location>
</feature>
<feature type="region of interest" description="Disordered" evidence="1">
    <location>
        <begin position="2474"/>
        <end position="2494"/>
    </location>
</feature>
<feature type="compositionally biased region" description="Polar residues" evidence="1">
    <location>
        <begin position="2722"/>
        <end position="2735"/>
    </location>
</feature>
<feature type="region of interest" description="Disordered" evidence="1">
    <location>
        <begin position="1634"/>
        <end position="1654"/>
    </location>
</feature>
<feature type="region of interest" description="Disordered" evidence="1">
    <location>
        <begin position="1874"/>
        <end position="1895"/>
    </location>
</feature>
<keyword evidence="2" id="KW-0812">Transmembrane</keyword>
<feature type="domain" description="DUF11" evidence="3">
    <location>
        <begin position="2019"/>
        <end position="2130"/>
    </location>
</feature>
<accession>A0A9W4TI66</accession>
<feature type="domain" description="DUF11" evidence="3">
    <location>
        <begin position="939"/>
        <end position="1050"/>
    </location>
</feature>
<dbReference type="InterPro" id="IPR047589">
    <property type="entry name" value="DUF11_rpt"/>
</dbReference>
<evidence type="ECO:0008006" key="7">
    <source>
        <dbReference type="Google" id="ProtNLM"/>
    </source>
</evidence>
<feature type="domain" description="DUF11" evidence="3">
    <location>
        <begin position="1539"/>
        <end position="1650"/>
    </location>
</feature>
<sequence>MNNFTLINSVIKSLLLILYFLFSKVLLSFQKILQFNFVSYFVIIIFIFSMSASMYAQATITTNPSNLQINTALNGPGIVIVGGTLSGAATAATLRANQVATFSNGVSGAGLQIPSGAYFTTGNAPFELANRNTDIQKSFNPAGATTVSDPNLSTIDPTATRDLVSYSFTITLAPNVSGLLFSYQFGSEEYPDYVGSNFDDAFGFFVSGPGISGVQNFATLPNGSATSINKVNAGIPGFNSPATPVPAYDGSQSALYINNGHITTITGGKYNLNAAPQPGPFPIFTEHNGLTKSIKKSIIGLTPGGTYTFKVVIADAGDASLDSGVFLDIVEGIISADLSVSKTVSNPSPNVGSNVVFTLTAGNTGPGNAPNTKVTDLLPAGYTFVSATPSVGTYDSSTGVWDIGLLNIGSSPTLQITANVKAAGPYLNSASIASPDIADPTPGNNTSSVTPTPVAQSNVGITKTASSATPNVGSNVTFTLTATNAGPSNATGVSVTDILPSGYTFVSSSTASGTYTSGTGIWAIGTLANGANATLSIIATVNASGTYTNSASITANEADPTPGNNTSSVTPTPVAQSNVGITKTASSATPNVGSNVTFTLTATNAGPSNATGVSVTDILPSGYTFVSSSTASGTYTSGTGIWAIGTLANGANATLSIIATVNASGTYTNSASITANEADPTPGNNTSSVTPTPVAQSNVGITKTASSATPNVGSNVTFTLTATNAGPSNATGVSVTDILPSGYTFVSSSTASGTYTSGTGIWAIGTLANGANATLSIIATVNASGTYTNSASITANEADPTPGNNTSSVTPTPVAQSNVGITKTASSATPNVGSNVTFTLTATNAGPSNATGVSVTDILPSGYTFVSSSTASGTYTSGTGIWAIGTLANGANATLSIIATVNASGTYTNSASITANEADPTPGNNTSSVTPTPVAQSNVGITKTASSATPNVGSNVTFTLTATNVGPSNATGVSVTDILPSGYTFVSSSTASGTYTSGTGIWAIGTLANGANATLSIIATVNASGTYTNSASITANEADPTPGNNTSSVTPTPVAQSNVGITKTASSATPNVGSNVTFTLTATNAGPSNATGVSVTDILPSGYTFVSSSTASGTYTSGTGIWAIGTLANGANATLSIIATVNASGTYTNSASITANEADPTPGNNTSSVTPTPVAQSNVGITKTASSATPNVGSNVTFTLTATNAGPSNATGVSVTDILPSGYTFVSSSTASGTYTSGTGIWAIGTLANGANATLSIIATVNASGTYTNSASITANEADPTPGNNTSSVTPTPVAQSNVGITKTASSATPNVGSNVTFTLTATNAGPSNATGVSVTDILPSGYTFVSSSTASGTYTSGTGIWAIGTLANGANATLSIIATVNASGTYTNSASITANEADPTPGNNTSSVTPTPVAQSNVGITKTASSATPNVGSNVTFTLTATNAGPSNATGVSVTDILPSGYTFVSSSTASGTYTSGTGIWAIGTLANGANATLSIIATVNASGTYTNSASITANEADPTPGNNTSSVTPTPVAQSNVGITKTASSATPNVGSNVTFTLTATNVGPSNATGVSVTDILPSGYTFVSSSTASGTYTSGTGIWAIGTLANGANATLSIIATVNASGTYTNSASITANEADPTPGNNTSSVTPTPVAQSNVGITKTASSATPNVGSNVTFTLTATNAGPSNATGVSVTDILPSGYTFVSSSTASGTYTSGTGIWAIGTLANGANATLSIIATVNASGTYTNSASITANEADPTPGNNTSSVTPTPVAQSNVGITKTASSATPNVGSNVTFTLTATNAGPSNATGVSVTDILPSGYTFVSSSTASGTYTSGTGIWAIGTLANGANATLSIIATVNASGTYTNSASITANEADPTPGNNTSSVTPTPVAQSNVGITKTASSATPNVGSNVTFTLTATNAGPSNATGVSVTDILPSGYTFVSSSTASGTYTSGTGIWAIGTLANGANATLSIIATVNASGTYTNSASITANEADPTPGNNTSSVTPTPVAQSNVGITKTASSATPNVGSNVTFTLTATNAGPSNATGVSVTDILPSGYTFVSSSTASGTYTSGTGIWAIGTLANGANATLSIIATVNASGTYTNSASITANEADPTPGNNTSSVTPTPVAQSNVGITKTASSATPNVGSNVTFTLTATNAGPSNATGVSVTDILPSGYTFVSSSTASGTYTSGTGIWAIGTLANGANATLSIIATVNASGTYTNSASITANEADPTPGNNTSSVTPTPVAQSNVGITKTASSATPNVGSNVTFTLTATNAGPSNATGVSVTDILPSGYTFVSSSTASGTYTSGTGIWAIGTLANGANATLSIIATVNASGTYTNSASITANEADPTPGNNTSSVTPTPVAQSNVGITKTASSATPNVGSNVTFTLTATNAGPSNATGVSVTDILPSGYTFVSSSTASGTYTSGTGIWAIGTLANGANATLSIIATVNASGTYTNSASITANEADPTPGNNTSSVTPTPVAQSNVGITKTASSATPNVGSNVTFTLTATNAGPSNATGVSVTDILPSGYTFVSSSTASGTYTSGTGIWAIGTLANGANATLSIIATVNASGTYTNSASITANEADPTPGNNTSSVTPTPVAQSNVGITKTASSATPNVGSNVTFTLTATNAGPSNATGVSVTDILPSGYTFVSSSTASGTYTSGTGIWAIGTLANGANATLSIIATVNASGTYTNSASITANEADPTPGNNTSSVTPTPVAQSNVGITKTASSATPNVGSNVTFTLTATNVGPSNATGVSVTDILPSGYTFVSSSTASGTYTSGTGIWAIGTLANGANATLSIIATVNASGTYTNSASITANEADPTPGNNTSSVTPTPINIIAALTETTASINGNSGGITPALTANDTLNGNPVVIGTNAGEVTLTGVSVPSGLTLNADGTVTVAANTPAGNYTVTYTICEVTNTSNCSTVSSTVVVSAASIAALTETTASINGNAGGTTPALTANDTLNGNPVVIGTGAGEVTLTGVNVPSGLTLNVDGTVTVAANTPAGNYTVTYTICEVTNTSNCSTVKSIIIVGQSSLDAIEDDFTTYPINGTNGGTTQTVFGNDLYNGKSLNALDVDLQFIGVVLKGFSLNPNGTITIAPNTIGGNYLLKYQICDKLNSNNCSIAKVFVFVEVPSIALIKTAVFNDENMNGNADAGETITYSFVVTNTGNVRLTNISIKDPLPGIVITGGLISLAPGESDSTTFKAVYAIKQSDINAGKVSNQAFVTGENPSGIIVTDTSDNTDNLGDNPTVLSIEGCVIKVFNAISANGDDKNERFYIQGIECYPENIVEIYNRWGVLVFQRENYNNEERAFRGLSEGRTTVTQSDGLPDGTYYYILKYKDRDSNAHQQAGYLYLTK</sequence>
<feature type="domain" description="DUF11" evidence="3">
    <location>
        <begin position="1179"/>
        <end position="1290"/>
    </location>
</feature>
<dbReference type="Pfam" id="PF01345">
    <property type="entry name" value="DUF11"/>
    <property type="match status" value="21"/>
</dbReference>
<dbReference type="KEGG" id="fcs:TRV642_3990"/>
<feature type="domain" description="DUF11" evidence="3">
    <location>
        <begin position="2619"/>
        <end position="2730"/>
    </location>
</feature>
<dbReference type="InterPro" id="IPR055354">
    <property type="entry name" value="DUF7507"/>
</dbReference>
<feature type="compositionally biased region" description="Polar residues" evidence="1">
    <location>
        <begin position="802"/>
        <end position="815"/>
    </location>
</feature>
<feature type="domain" description="DUF11" evidence="3">
    <location>
        <begin position="2379"/>
        <end position="2490"/>
    </location>
</feature>
<feature type="compositionally biased region" description="Polar residues" evidence="1">
    <location>
        <begin position="1282"/>
        <end position="1295"/>
    </location>
</feature>
<dbReference type="InterPro" id="IPR001434">
    <property type="entry name" value="OmcB-like_DUF11"/>
</dbReference>
<feature type="region of interest" description="Disordered" evidence="1">
    <location>
        <begin position="674"/>
        <end position="694"/>
    </location>
</feature>
<feature type="region of interest" description="Disordered" evidence="1">
    <location>
        <begin position="1754"/>
        <end position="1775"/>
    </location>
</feature>
<feature type="domain" description="DUF11" evidence="3">
    <location>
        <begin position="1779"/>
        <end position="1890"/>
    </location>
</feature>
<feature type="domain" description="DUF11" evidence="3">
    <location>
        <begin position="2499"/>
        <end position="2610"/>
    </location>
</feature>
<feature type="region of interest" description="Disordered" evidence="1">
    <location>
        <begin position="2354"/>
        <end position="2375"/>
    </location>
</feature>
<feature type="compositionally biased region" description="Polar residues" evidence="1">
    <location>
        <begin position="1162"/>
        <end position="1175"/>
    </location>
</feature>
<feature type="compositionally biased region" description="Polar residues" evidence="1">
    <location>
        <begin position="2482"/>
        <end position="2494"/>
    </location>
</feature>
<evidence type="ECO:0000313" key="5">
    <source>
        <dbReference type="EMBL" id="CAI2768709.1"/>
    </source>
</evidence>
<evidence type="ECO:0000259" key="4">
    <source>
        <dbReference type="Pfam" id="PF24346"/>
    </source>
</evidence>
<dbReference type="InterPro" id="IPR049804">
    <property type="entry name" value="Choice_anch_L"/>
</dbReference>
<feature type="region of interest" description="Disordered" evidence="1">
    <location>
        <begin position="1154"/>
        <end position="1175"/>
    </location>
</feature>
<feature type="compositionally biased region" description="Polar residues" evidence="1">
    <location>
        <begin position="1642"/>
        <end position="1654"/>
    </location>
</feature>